<protein>
    <submittedName>
        <fullName evidence="2">Uncharacterized protein</fullName>
    </submittedName>
</protein>
<dbReference type="AlphaFoldDB" id="A0A9Q0BKF6"/>
<evidence type="ECO:0000313" key="3">
    <source>
        <dbReference type="Proteomes" id="UP001059596"/>
    </source>
</evidence>
<sequence length="52" mass="5953">MVFTFFTLIGRHSVGLPKTLHCQKALLVFVAGRLVYTAAVNFFFVQNIFLYI</sequence>
<evidence type="ECO:0000256" key="1">
    <source>
        <dbReference type="SAM" id="Phobius"/>
    </source>
</evidence>
<dbReference type="Proteomes" id="UP001059596">
    <property type="component" value="Unassembled WGS sequence"/>
</dbReference>
<reference evidence="2" key="1">
    <citation type="journal article" date="2023" name="Genome Biol. Evol.">
        <title>Long-read-based Genome Assembly of Drosophila gunungcola Reveals Fewer Chemosensory Genes in Flower-breeding Species.</title>
        <authorList>
            <person name="Negi A."/>
            <person name="Liao B.Y."/>
            <person name="Yeh S.D."/>
        </authorList>
    </citation>
    <scope>NUCLEOTIDE SEQUENCE</scope>
    <source>
        <strain evidence="2">Sukarami</strain>
    </source>
</reference>
<evidence type="ECO:0000313" key="2">
    <source>
        <dbReference type="EMBL" id="KAI8035467.1"/>
    </source>
</evidence>
<keyword evidence="1" id="KW-1133">Transmembrane helix</keyword>
<keyword evidence="1" id="KW-0812">Transmembrane</keyword>
<feature type="transmembrane region" description="Helical" evidence="1">
    <location>
        <begin position="25"/>
        <end position="45"/>
    </location>
</feature>
<keyword evidence="3" id="KW-1185">Reference proteome</keyword>
<gene>
    <name evidence="2" type="ORF">M5D96_011754</name>
</gene>
<proteinExistence type="predicted"/>
<organism evidence="2 3">
    <name type="scientific">Drosophila gunungcola</name>
    <name type="common">fruit fly</name>
    <dbReference type="NCBI Taxonomy" id="103775"/>
    <lineage>
        <taxon>Eukaryota</taxon>
        <taxon>Metazoa</taxon>
        <taxon>Ecdysozoa</taxon>
        <taxon>Arthropoda</taxon>
        <taxon>Hexapoda</taxon>
        <taxon>Insecta</taxon>
        <taxon>Pterygota</taxon>
        <taxon>Neoptera</taxon>
        <taxon>Endopterygota</taxon>
        <taxon>Diptera</taxon>
        <taxon>Brachycera</taxon>
        <taxon>Muscomorpha</taxon>
        <taxon>Ephydroidea</taxon>
        <taxon>Drosophilidae</taxon>
        <taxon>Drosophila</taxon>
        <taxon>Sophophora</taxon>
    </lineage>
</organism>
<keyword evidence="1" id="KW-0472">Membrane</keyword>
<name>A0A9Q0BKF6_9MUSC</name>
<comment type="caution">
    <text evidence="2">The sequence shown here is derived from an EMBL/GenBank/DDBJ whole genome shotgun (WGS) entry which is preliminary data.</text>
</comment>
<accession>A0A9Q0BKF6</accession>
<dbReference type="EMBL" id="JAMKOV010000036">
    <property type="protein sequence ID" value="KAI8035467.1"/>
    <property type="molecule type" value="Genomic_DNA"/>
</dbReference>